<sequence length="191" mass="22231">MSFLLLNKETSLIRKKEKKTIGRKRKIIEAEAQQDHNITVNEAQLQFDQLYREELMKFDAIYQKDIIGIDTILGVEGFEEFKRCVSMDQKSLKKKLLEKQPIIPDLNALTKEDQNFKDLEKEEPPKEDPAQENATENDVTMEDPEQRHATDHDPDENVEDQEHERKDIATAKGTFEVQQDVQMQTPTSKDS</sequence>
<dbReference type="AlphaFoldDB" id="A0A540NM53"/>
<dbReference type="Proteomes" id="UP000315295">
    <property type="component" value="Unassembled WGS sequence"/>
</dbReference>
<feature type="compositionally biased region" description="Basic and acidic residues" evidence="1">
    <location>
        <begin position="160"/>
        <end position="169"/>
    </location>
</feature>
<evidence type="ECO:0000256" key="1">
    <source>
        <dbReference type="SAM" id="MobiDB-lite"/>
    </source>
</evidence>
<feature type="region of interest" description="Disordered" evidence="1">
    <location>
        <begin position="119"/>
        <end position="191"/>
    </location>
</feature>
<proteinExistence type="predicted"/>
<evidence type="ECO:0000313" key="3">
    <source>
        <dbReference type="Proteomes" id="UP000315295"/>
    </source>
</evidence>
<keyword evidence="3" id="KW-1185">Reference proteome</keyword>
<gene>
    <name evidence="2" type="ORF">C1H46_002309</name>
</gene>
<evidence type="ECO:0000313" key="2">
    <source>
        <dbReference type="EMBL" id="TQE12106.1"/>
    </source>
</evidence>
<feature type="compositionally biased region" description="Basic and acidic residues" evidence="1">
    <location>
        <begin position="119"/>
        <end position="129"/>
    </location>
</feature>
<feature type="compositionally biased region" description="Polar residues" evidence="1">
    <location>
        <begin position="176"/>
        <end position="191"/>
    </location>
</feature>
<accession>A0A540NM53</accession>
<protein>
    <submittedName>
        <fullName evidence="2">Uncharacterized protein</fullName>
    </submittedName>
</protein>
<comment type="caution">
    <text evidence="2">The sequence shown here is derived from an EMBL/GenBank/DDBJ whole genome shotgun (WGS) entry which is preliminary data.</text>
</comment>
<dbReference type="EMBL" id="VIEB01000023">
    <property type="protein sequence ID" value="TQE12106.1"/>
    <property type="molecule type" value="Genomic_DNA"/>
</dbReference>
<name>A0A540NM53_MALBA</name>
<organism evidence="2 3">
    <name type="scientific">Malus baccata</name>
    <name type="common">Siberian crab apple</name>
    <name type="synonym">Pyrus baccata</name>
    <dbReference type="NCBI Taxonomy" id="106549"/>
    <lineage>
        <taxon>Eukaryota</taxon>
        <taxon>Viridiplantae</taxon>
        <taxon>Streptophyta</taxon>
        <taxon>Embryophyta</taxon>
        <taxon>Tracheophyta</taxon>
        <taxon>Spermatophyta</taxon>
        <taxon>Magnoliopsida</taxon>
        <taxon>eudicotyledons</taxon>
        <taxon>Gunneridae</taxon>
        <taxon>Pentapetalae</taxon>
        <taxon>rosids</taxon>
        <taxon>fabids</taxon>
        <taxon>Rosales</taxon>
        <taxon>Rosaceae</taxon>
        <taxon>Amygdaloideae</taxon>
        <taxon>Maleae</taxon>
        <taxon>Malus</taxon>
    </lineage>
</organism>
<reference evidence="2 3" key="1">
    <citation type="journal article" date="2019" name="G3 (Bethesda)">
        <title>Sequencing of a Wild Apple (Malus baccata) Genome Unravels the Differences Between Cultivated and Wild Apple Species Regarding Disease Resistance and Cold Tolerance.</title>
        <authorList>
            <person name="Chen X."/>
        </authorList>
    </citation>
    <scope>NUCLEOTIDE SEQUENCE [LARGE SCALE GENOMIC DNA]</scope>
    <source>
        <strain evidence="3">cv. Shandingzi</strain>
        <tissue evidence="2">Leaves</tissue>
    </source>
</reference>